<evidence type="ECO:0000313" key="2">
    <source>
        <dbReference type="Proteomes" id="UP000299102"/>
    </source>
</evidence>
<dbReference type="AlphaFoldDB" id="A0A4C1TMA1"/>
<keyword evidence="2" id="KW-1185">Reference proteome</keyword>
<proteinExistence type="predicted"/>
<reference evidence="1 2" key="1">
    <citation type="journal article" date="2019" name="Commun. Biol.">
        <title>The bagworm genome reveals a unique fibroin gene that provides high tensile strength.</title>
        <authorList>
            <person name="Kono N."/>
            <person name="Nakamura H."/>
            <person name="Ohtoshi R."/>
            <person name="Tomita M."/>
            <person name="Numata K."/>
            <person name="Arakawa K."/>
        </authorList>
    </citation>
    <scope>NUCLEOTIDE SEQUENCE [LARGE SCALE GENOMIC DNA]</scope>
</reference>
<protein>
    <submittedName>
        <fullName evidence="1">Uncharacterized protein</fullName>
    </submittedName>
</protein>
<name>A0A4C1TMA1_EUMVA</name>
<dbReference type="EMBL" id="BGZK01000070">
    <property type="protein sequence ID" value="GBP15204.1"/>
    <property type="molecule type" value="Genomic_DNA"/>
</dbReference>
<evidence type="ECO:0000313" key="1">
    <source>
        <dbReference type="EMBL" id="GBP15204.1"/>
    </source>
</evidence>
<dbReference type="Proteomes" id="UP000299102">
    <property type="component" value="Unassembled WGS sequence"/>
</dbReference>
<gene>
    <name evidence="1" type="ORF">EVAR_92211_1</name>
</gene>
<accession>A0A4C1TMA1</accession>
<sequence length="97" mass="10802">MQNRPATCSHVKCCVVLSVVDNVTLSLLVSRPCIQQYSEKRNNLEILRDGATKLLQLPRYRPHLLVHQASGSDCWITVRNNSVPSAPAPPQPQEGTR</sequence>
<comment type="caution">
    <text evidence="1">The sequence shown here is derived from an EMBL/GenBank/DDBJ whole genome shotgun (WGS) entry which is preliminary data.</text>
</comment>
<organism evidence="1 2">
    <name type="scientific">Eumeta variegata</name>
    <name type="common">Bagworm moth</name>
    <name type="synonym">Eumeta japonica</name>
    <dbReference type="NCBI Taxonomy" id="151549"/>
    <lineage>
        <taxon>Eukaryota</taxon>
        <taxon>Metazoa</taxon>
        <taxon>Ecdysozoa</taxon>
        <taxon>Arthropoda</taxon>
        <taxon>Hexapoda</taxon>
        <taxon>Insecta</taxon>
        <taxon>Pterygota</taxon>
        <taxon>Neoptera</taxon>
        <taxon>Endopterygota</taxon>
        <taxon>Lepidoptera</taxon>
        <taxon>Glossata</taxon>
        <taxon>Ditrysia</taxon>
        <taxon>Tineoidea</taxon>
        <taxon>Psychidae</taxon>
        <taxon>Oiketicinae</taxon>
        <taxon>Eumeta</taxon>
    </lineage>
</organism>